<keyword evidence="15" id="KW-1185">Reference proteome</keyword>
<evidence type="ECO:0000256" key="4">
    <source>
        <dbReference type="ARBA" id="ARBA00016436"/>
    </source>
</evidence>
<dbReference type="SUPFAM" id="SSF52540">
    <property type="entry name" value="P-loop containing nucleoside triphosphate hydrolases"/>
    <property type="match status" value="1"/>
</dbReference>
<protein>
    <recommendedName>
        <fullName evidence="4 13">Tetraacyldisaccharide 4'-kinase</fullName>
        <ecNumber evidence="3 13">2.7.1.130</ecNumber>
    </recommendedName>
    <alternativeName>
        <fullName evidence="12 13">Lipid A 4'-kinase</fullName>
    </alternativeName>
</protein>
<dbReference type="InterPro" id="IPR003758">
    <property type="entry name" value="LpxK"/>
</dbReference>
<feature type="binding site" evidence="13">
    <location>
        <begin position="55"/>
        <end position="62"/>
    </location>
    <ligand>
        <name>ATP</name>
        <dbReference type="ChEBI" id="CHEBI:30616"/>
    </ligand>
</feature>
<evidence type="ECO:0000313" key="15">
    <source>
        <dbReference type="Proteomes" id="UP000035100"/>
    </source>
</evidence>
<dbReference type="EMBL" id="AONG01000003">
    <property type="protein sequence ID" value="KIQ71162.1"/>
    <property type="molecule type" value="Genomic_DNA"/>
</dbReference>
<comment type="function">
    <text evidence="1 13">Transfers the gamma-phosphate of ATP to the 4'-position of a tetraacyldisaccharide 1-phosphate intermediate (termed DS-1-P) to form tetraacyldisaccharide 1,4'-bis-phosphate (lipid IVA).</text>
</comment>
<keyword evidence="5 13" id="KW-0444">Lipid biosynthesis</keyword>
<dbReference type="GO" id="GO:0005886">
    <property type="term" value="C:plasma membrane"/>
    <property type="evidence" value="ECO:0007669"/>
    <property type="project" value="TreeGrafter"/>
</dbReference>
<dbReference type="eggNOG" id="COG1663">
    <property type="taxonomic scope" value="Bacteria"/>
</dbReference>
<dbReference type="GO" id="GO:0005524">
    <property type="term" value="F:ATP binding"/>
    <property type="evidence" value="ECO:0007669"/>
    <property type="project" value="UniProtKB-UniRule"/>
</dbReference>
<evidence type="ECO:0000256" key="8">
    <source>
        <dbReference type="ARBA" id="ARBA00022741"/>
    </source>
</evidence>
<comment type="caution">
    <text evidence="14">The sequence shown here is derived from an EMBL/GenBank/DDBJ whole genome shotgun (WGS) entry which is preliminary data.</text>
</comment>
<keyword evidence="11 13" id="KW-0443">Lipid metabolism</keyword>
<reference evidence="14 15" key="1">
    <citation type="submission" date="2013-01" db="EMBL/GenBank/DDBJ databases">
        <authorList>
            <person name="Fiebig A."/>
            <person name="Goeker M."/>
            <person name="Klenk H.-P.P."/>
        </authorList>
    </citation>
    <scope>NUCLEOTIDE SEQUENCE [LARGE SCALE GENOMIC DNA]</scope>
    <source>
        <strain evidence="14 15">DSM 24838</strain>
    </source>
</reference>
<evidence type="ECO:0000313" key="14">
    <source>
        <dbReference type="EMBL" id="KIQ71162.1"/>
    </source>
</evidence>
<keyword evidence="6 13" id="KW-0441">Lipid A biosynthesis</keyword>
<dbReference type="Pfam" id="PF02606">
    <property type="entry name" value="LpxK"/>
    <property type="match status" value="1"/>
</dbReference>
<dbReference type="GO" id="GO:0009029">
    <property type="term" value="F:lipid-A 4'-kinase activity"/>
    <property type="evidence" value="ECO:0007669"/>
    <property type="project" value="UniProtKB-UniRule"/>
</dbReference>
<proteinExistence type="inferred from homology"/>
<dbReference type="STRING" id="1123501.Wenmar_00541"/>
<evidence type="ECO:0000256" key="12">
    <source>
        <dbReference type="ARBA" id="ARBA00029757"/>
    </source>
</evidence>
<evidence type="ECO:0000256" key="13">
    <source>
        <dbReference type="HAMAP-Rule" id="MF_00409"/>
    </source>
</evidence>
<organism evidence="14 15">
    <name type="scientific">Wenxinia marina DSM 24838</name>
    <dbReference type="NCBI Taxonomy" id="1123501"/>
    <lineage>
        <taxon>Bacteria</taxon>
        <taxon>Pseudomonadati</taxon>
        <taxon>Pseudomonadota</taxon>
        <taxon>Alphaproteobacteria</taxon>
        <taxon>Rhodobacterales</taxon>
        <taxon>Roseobacteraceae</taxon>
        <taxon>Wenxinia</taxon>
    </lineage>
</organism>
<evidence type="ECO:0000256" key="10">
    <source>
        <dbReference type="ARBA" id="ARBA00022840"/>
    </source>
</evidence>
<evidence type="ECO:0000256" key="3">
    <source>
        <dbReference type="ARBA" id="ARBA00012071"/>
    </source>
</evidence>
<dbReference type="EC" id="2.7.1.130" evidence="3 13"/>
<dbReference type="OrthoDB" id="9766423at2"/>
<evidence type="ECO:0000256" key="7">
    <source>
        <dbReference type="ARBA" id="ARBA00022679"/>
    </source>
</evidence>
<keyword evidence="8 13" id="KW-0547">Nucleotide-binding</keyword>
<comment type="similarity">
    <text evidence="13">Belongs to the LpxK family.</text>
</comment>
<name>A0A0D0QFY4_9RHOB</name>
<accession>A0A0D0QFY4</accession>
<keyword evidence="7 13" id="KW-0808">Transferase</keyword>
<dbReference type="PATRIC" id="fig|1123501.6.peg.601"/>
<comment type="pathway">
    <text evidence="2 13">Glycolipid biosynthesis; lipid IV(A) biosynthesis; lipid IV(A) from (3R)-3-hydroxytetradecanoyl-[acyl-carrier-protein] and UDP-N-acetyl-alpha-D-glucosamine: step 6/6.</text>
</comment>
<evidence type="ECO:0000256" key="2">
    <source>
        <dbReference type="ARBA" id="ARBA00004870"/>
    </source>
</evidence>
<dbReference type="Proteomes" id="UP000035100">
    <property type="component" value="Unassembled WGS sequence"/>
</dbReference>
<evidence type="ECO:0000256" key="9">
    <source>
        <dbReference type="ARBA" id="ARBA00022777"/>
    </source>
</evidence>
<keyword evidence="10 13" id="KW-0067">ATP-binding</keyword>
<evidence type="ECO:0000256" key="5">
    <source>
        <dbReference type="ARBA" id="ARBA00022516"/>
    </source>
</evidence>
<evidence type="ECO:0000256" key="6">
    <source>
        <dbReference type="ARBA" id="ARBA00022556"/>
    </source>
</evidence>
<dbReference type="RefSeq" id="WP_018304653.1">
    <property type="nucleotide sequence ID" value="NZ_KB902314.1"/>
</dbReference>
<dbReference type="InterPro" id="IPR027417">
    <property type="entry name" value="P-loop_NTPase"/>
</dbReference>
<dbReference type="UniPathway" id="UPA00359">
    <property type="reaction ID" value="UER00482"/>
</dbReference>
<dbReference type="PANTHER" id="PTHR42724">
    <property type="entry name" value="TETRAACYLDISACCHARIDE 4'-KINASE"/>
    <property type="match status" value="1"/>
</dbReference>
<dbReference type="NCBIfam" id="TIGR00682">
    <property type="entry name" value="lpxK"/>
    <property type="match status" value="1"/>
</dbReference>
<dbReference type="PANTHER" id="PTHR42724:SF1">
    <property type="entry name" value="TETRAACYLDISACCHARIDE 4'-KINASE, MITOCHONDRIAL-RELATED"/>
    <property type="match status" value="1"/>
</dbReference>
<dbReference type="GO" id="GO:0009245">
    <property type="term" value="P:lipid A biosynthetic process"/>
    <property type="evidence" value="ECO:0007669"/>
    <property type="project" value="UniProtKB-UniRule"/>
</dbReference>
<comment type="catalytic activity">
    <reaction evidence="13">
        <text>a lipid A disaccharide + ATP = a lipid IVA + ADP + H(+)</text>
        <dbReference type="Rhea" id="RHEA:67840"/>
        <dbReference type="ChEBI" id="CHEBI:15378"/>
        <dbReference type="ChEBI" id="CHEBI:30616"/>
        <dbReference type="ChEBI" id="CHEBI:176343"/>
        <dbReference type="ChEBI" id="CHEBI:176425"/>
        <dbReference type="ChEBI" id="CHEBI:456216"/>
        <dbReference type="EC" id="2.7.1.130"/>
    </reaction>
</comment>
<dbReference type="GO" id="GO:0009244">
    <property type="term" value="P:lipopolysaccharide core region biosynthetic process"/>
    <property type="evidence" value="ECO:0007669"/>
    <property type="project" value="TreeGrafter"/>
</dbReference>
<evidence type="ECO:0000256" key="11">
    <source>
        <dbReference type="ARBA" id="ARBA00023098"/>
    </source>
</evidence>
<gene>
    <name evidence="13" type="primary">lpxK</name>
    <name evidence="14" type="ORF">Wenmar_00541</name>
</gene>
<dbReference type="HAMAP" id="MF_00409">
    <property type="entry name" value="LpxK"/>
    <property type="match status" value="1"/>
</dbReference>
<sequence length="339" mass="34678">MRAPRHWAADPAAPGLLPRLLAPLGALYAAGTARRVARGPGHRAGVPVICVGNLNAGGTGKTPTVIALAQRLTESGVDVHVVSRGHGGRLAGPVRVDPLAHQASEVGDEPLLLSAFAPVWIARDRAAGVCAAEAAGAGAILMDDGFQNPAVAKDLSLVVVDAQVGFGNGRTIPAGPLREPVAAGLARADAVLSIGGPEAQTRFASRWGAAMGGLPHLTGRLEPLATGMPWQGMRVLAFAGIGHPEKAFATLRGLGADIVRAVPLADHQPIPKALFARLEAEARAVGAQLVTTEKDAVRLPAEARGRVLTVPVRLVAEWGAFGAAMDALMQRKGAPEGAP</sequence>
<evidence type="ECO:0000256" key="1">
    <source>
        <dbReference type="ARBA" id="ARBA00002274"/>
    </source>
</evidence>
<keyword evidence="9 13" id="KW-0418">Kinase</keyword>
<dbReference type="AlphaFoldDB" id="A0A0D0QFY4"/>